<dbReference type="Pfam" id="PF00704">
    <property type="entry name" value="Glyco_hydro_18"/>
    <property type="match status" value="1"/>
</dbReference>
<dbReference type="GO" id="GO:0005975">
    <property type="term" value="P:carbohydrate metabolic process"/>
    <property type="evidence" value="ECO:0007669"/>
    <property type="project" value="InterPro"/>
</dbReference>
<keyword evidence="9" id="KW-1185">Reference proteome</keyword>
<dbReference type="PROSITE" id="PS51910">
    <property type="entry name" value="GH18_2"/>
    <property type="match status" value="1"/>
</dbReference>
<dbReference type="GO" id="GO:0005576">
    <property type="term" value="C:extracellular region"/>
    <property type="evidence" value="ECO:0007669"/>
    <property type="project" value="TreeGrafter"/>
</dbReference>
<evidence type="ECO:0000256" key="3">
    <source>
        <dbReference type="ARBA" id="ARBA00023295"/>
    </source>
</evidence>
<organism evidence="8 9">
    <name type="scientific">Kingdonia uniflora</name>
    <dbReference type="NCBI Taxonomy" id="39325"/>
    <lineage>
        <taxon>Eukaryota</taxon>
        <taxon>Viridiplantae</taxon>
        <taxon>Streptophyta</taxon>
        <taxon>Embryophyta</taxon>
        <taxon>Tracheophyta</taxon>
        <taxon>Spermatophyta</taxon>
        <taxon>Magnoliopsida</taxon>
        <taxon>Ranunculales</taxon>
        <taxon>Circaeasteraceae</taxon>
        <taxon>Kingdonia</taxon>
    </lineage>
</organism>
<dbReference type="OrthoDB" id="1705245at2759"/>
<keyword evidence="3 4" id="KW-0326">Glycosidase</keyword>
<dbReference type="EC" id="3.2.1.14" evidence="1"/>
<dbReference type="InterPro" id="IPR001223">
    <property type="entry name" value="Glyco_hydro18_cat"/>
</dbReference>
<evidence type="ECO:0000313" key="9">
    <source>
        <dbReference type="Proteomes" id="UP000541444"/>
    </source>
</evidence>
<evidence type="ECO:0000256" key="5">
    <source>
        <dbReference type="RuleBase" id="RU004453"/>
    </source>
</evidence>
<feature type="signal peptide" evidence="6">
    <location>
        <begin position="1"/>
        <end position="21"/>
    </location>
</feature>
<reference evidence="8 9" key="1">
    <citation type="journal article" date="2020" name="IScience">
        <title>Genome Sequencing of the Endangered Kingdonia uniflora (Circaeasteraceae, Ranunculales) Reveals Potential Mechanisms of Evolutionary Specialization.</title>
        <authorList>
            <person name="Sun Y."/>
            <person name="Deng T."/>
            <person name="Zhang A."/>
            <person name="Moore M.J."/>
            <person name="Landis J.B."/>
            <person name="Lin N."/>
            <person name="Zhang H."/>
            <person name="Zhang X."/>
            <person name="Huang J."/>
            <person name="Zhang X."/>
            <person name="Sun H."/>
            <person name="Wang H."/>
        </authorList>
    </citation>
    <scope>NUCLEOTIDE SEQUENCE [LARGE SCALE GENOMIC DNA]</scope>
    <source>
        <strain evidence="8">TB1705</strain>
        <tissue evidence="8">Leaf</tissue>
    </source>
</reference>
<evidence type="ECO:0000256" key="6">
    <source>
        <dbReference type="SAM" id="SignalP"/>
    </source>
</evidence>
<evidence type="ECO:0000256" key="4">
    <source>
        <dbReference type="RuleBase" id="RU000489"/>
    </source>
</evidence>
<protein>
    <recommendedName>
        <fullName evidence="1">chitinase</fullName>
        <ecNumber evidence="1">3.2.1.14</ecNumber>
    </recommendedName>
</protein>
<dbReference type="Gene3D" id="3.20.20.80">
    <property type="entry name" value="Glycosidases"/>
    <property type="match status" value="1"/>
</dbReference>
<dbReference type="PROSITE" id="PS01095">
    <property type="entry name" value="GH18_1"/>
    <property type="match status" value="1"/>
</dbReference>
<dbReference type="PANTHER" id="PTHR45708">
    <property type="entry name" value="ENDOCHITINASE"/>
    <property type="match status" value="1"/>
</dbReference>
<keyword evidence="2 4" id="KW-0378">Hydrolase</keyword>
<dbReference type="GO" id="GO:0008843">
    <property type="term" value="F:endochitinase activity"/>
    <property type="evidence" value="ECO:0007669"/>
    <property type="project" value="UniProtKB-EC"/>
</dbReference>
<dbReference type="InterPro" id="IPR050542">
    <property type="entry name" value="Glycosyl_Hydrlase18_Chitinase"/>
</dbReference>
<dbReference type="InterPro" id="IPR017853">
    <property type="entry name" value="GH"/>
</dbReference>
<sequence length="116" mass="12374">MASQSSVVSLLLLSLVVDCNAGGIAIYWGFSFDIKACQANSVKVILSIGGEAGSYSLAPSEDARQVAIYLWNNFLGGHSSNCPLKNAVLDGVDFDIEGGGNLHWDDLVRYLKGYSK</sequence>
<keyword evidence="6" id="KW-0732">Signal</keyword>
<dbReference type="PANTHER" id="PTHR45708:SF65">
    <property type="entry name" value="CHITINASE"/>
    <property type="match status" value="1"/>
</dbReference>
<comment type="caution">
    <text evidence="8">The sequence shown here is derived from an EMBL/GenBank/DDBJ whole genome shotgun (WGS) entry which is preliminary data.</text>
</comment>
<feature type="domain" description="GH18" evidence="7">
    <location>
        <begin position="1"/>
        <end position="116"/>
    </location>
</feature>
<evidence type="ECO:0000256" key="2">
    <source>
        <dbReference type="ARBA" id="ARBA00022801"/>
    </source>
</evidence>
<dbReference type="InterPro" id="IPR001579">
    <property type="entry name" value="Glyco_hydro_18_chit_AS"/>
</dbReference>
<dbReference type="SUPFAM" id="SSF51445">
    <property type="entry name" value="(Trans)glycosidases"/>
    <property type="match status" value="1"/>
</dbReference>
<dbReference type="EMBL" id="JACGCM010002358">
    <property type="protein sequence ID" value="KAF6140677.1"/>
    <property type="molecule type" value="Genomic_DNA"/>
</dbReference>
<dbReference type="Proteomes" id="UP000541444">
    <property type="component" value="Unassembled WGS sequence"/>
</dbReference>
<evidence type="ECO:0000256" key="1">
    <source>
        <dbReference type="ARBA" id="ARBA00012729"/>
    </source>
</evidence>
<name>A0A7J7LDH5_9MAGN</name>
<proteinExistence type="inferred from homology"/>
<accession>A0A7J7LDH5</accession>
<comment type="similarity">
    <text evidence="5">Belongs to the glycosyl hydrolase 18 family.</text>
</comment>
<dbReference type="AlphaFoldDB" id="A0A7J7LDH5"/>
<feature type="chain" id="PRO_5029665850" description="chitinase" evidence="6">
    <location>
        <begin position="22"/>
        <end position="116"/>
    </location>
</feature>
<evidence type="ECO:0000259" key="7">
    <source>
        <dbReference type="PROSITE" id="PS51910"/>
    </source>
</evidence>
<evidence type="ECO:0000313" key="8">
    <source>
        <dbReference type="EMBL" id="KAF6140677.1"/>
    </source>
</evidence>
<gene>
    <name evidence="8" type="ORF">GIB67_013970</name>
</gene>